<accession>A0A9P0NI54</accession>
<organism evidence="2 3">
    <name type="scientific">Aphis gossypii</name>
    <name type="common">Cotton aphid</name>
    <dbReference type="NCBI Taxonomy" id="80765"/>
    <lineage>
        <taxon>Eukaryota</taxon>
        <taxon>Metazoa</taxon>
        <taxon>Ecdysozoa</taxon>
        <taxon>Arthropoda</taxon>
        <taxon>Hexapoda</taxon>
        <taxon>Insecta</taxon>
        <taxon>Pterygota</taxon>
        <taxon>Neoptera</taxon>
        <taxon>Paraneoptera</taxon>
        <taxon>Hemiptera</taxon>
        <taxon>Sternorrhyncha</taxon>
        <taxon>Aphidomorpha</taxon>
        <taxon>Aphidoidea</taxon>
        <taxon>Aphididae</taxon>
        <taxon>Aphidini</taxon>
        <taxon>Aphis</taxon>
        <taxon>Aphis</taxon>
    </lineage>
</organism>
<dbReference type="EMBL" id="OU899035">
    <property type="protein sequence ID" value="CAH1722977.1"/>
    <property type="molecule type" value="Genomic_DNA"/>
</dbReference>
<name>A0A9P0NI54_APHGO</name>
<evidence type="ECO:0000256" key="1">
    <source>
        <dbReference type="SAM" id="MobiDB-lite"/>
    </source>
</evidence>
<keyword evidence="3" id="KW-1185">Reference proteome</keyword>
<gene>
    <name evidence="2" type="ORF">APHIGO_LOCUS4988</name>
</gene>
<dbReference type="AlphaFoldDB" id="A0A9P0NI54"/>
<protein>
    <submittedName>
        <fullName evidence="2">Uncharacterized protein</fullName>
    </submittedName>
</protein>
<feature type="region of interest" description="Disordered" evidence="1">
    <location>
        <begin position="116"/>
        <end position="137"/>
    </location>
</feature>
<sequence>MDPVDVSTEQSPRTLIEDLLNEIIETAIEAAHKEKIAIEENTATDEDTVIVEDTTIVEETVIDKETEIDSVVEAVVEGFILSVCQSSPGGGDAPEGSLAPTLVVFDIIDTETTSTEAFDENGPKGDCAAKAVTDKVS</sequence>
<dbReference type="Proteomes" id="UP001154329">
    <property type="component" value="Chromosome 2"/>
</dbReference>
<proteinExistence type="predicted"/>
<reference evidence="2" key="1">
    <citation type="submission" date="2022-02" db="EMBL/GenBank/DDBJ databases">
        <authorList>
            <person name="King R."/>
        </authorList>
    </citation>
    <scope>NUCLEOTIDE SEQUENCE</scope>
</reference>
<evidence type="ECO:0000313" key="3">
    <source>
        <dbReference type="Proteomes" id="UP001154329"/>
    </source>
</evidence>
<evidence type="ECO:0000313" key="2">
    <source>
        <dbReference type="EMBL" id="CAH1722977.1"/>
    </source>
</evidence>
<reference evidence="2" key="2">
    <citation type="submission" date="2022-10" db="EMBL/GenBank/DDBJ databases">
        <authorList>
            <consortium name="ENA_rothamsted_submissions"/>
            <consortium name="culmorum"/>
            <person name="King R."/>
        </authorList>
    </citation>
    <scope>NUCLEOTIDE SEQUENCE</scope>
</reference>